<dbReference type="InterPro" id="IPR012338">
    <property type="entry name" value="Beta-lactam/transpept-like"/>
</dbReference>
<dbReference type="InterPro" id="IPR050515">
    <property type="entry name" value="Beta-lactam/transpept"/>
</dbReference>
<sequence>MRNRALLALITVVATIFVSGVVGLIVSGRQNSTAAQSPVGSPAPTADPATATPASPPTMELRTEPDGSAQEVADGYLRAWSRGDFEAMREMVDDPPDDFVARHRDFEDALLSASVKLIEEAAVTTGDDTAEVPFGQERAEPGHGTWRVRSTLRLAVRDLSWKVIWSPAVLHPDLAEGGQIVRATGPAPTRGPVTREGRPFPRDSWADEYLTRLSAAMTGGAAVPTEGTDAAWAIQLQNPGEPARTLIEHRPRPPKQVRTTIEWAVQAAAARALDEVGHPAALVAVRPSTGEILAVADRLGGPTPRGAFEHKYAPGSTFKTITAAALLSEGVTPDTPVECPAAYQIPGHRSFPNYKNEDHGTVTLRRAYALSCNTSFVRLTIERLNADALVEQARRFGFGVPIDTGAGGACGGIDHPENPDALAADSFGQGKVEATPLCMALVAAAVSSGEWHPPRLLLDAAELAAAQPETVTLRQDVADGLRAMMSAAVTEGTASGRGLPEGTAGKTGTAEDWQGGQDHGWFIGYRGDLAFAVFIQNGGTGAGAAVPIAARFLRAL</sequence>
<gene>
    <name evidence="4" type="ORF">ACFHYQ_13235</name>
</gene>
<dbReference type="PANTHER" id="PTHR30627:SF24">
    <property type="entry name" value="PENICILLIN-BINDING PROTEIN 4B"/>
    <property type="match status" value="1"/>
</dbReference>
<dbReference type="RefSeq" id="WP_394301421.1">
    <property type="nucleotide sequence ID" value="NZ_JBHMQT010000030.1"/>
</dbReference>
<evidence type="ECO:0000259" key="2">
    <source>
        <dbReference type="Pfam" id="PF00905"/>
    </source>
</evidence>
<proteinExistence type="predicted"/>
<evidence type="ECO:0000259" key="3">
    <source>
        <dbReference type="Pfam" id="PF05223"/>
    </source>
</evidence>
<dbReference type="Proteomes" id="UP001589870">
    <property type="component" value="Unassembled WGS sequence"/>
</dbReference>
<dbReference type="EMBL" id="JBHMQT010000030">
    <property type="protein sequence ID" value="MFC0863260.1"/>
    <property type="molecule type" value="Genomic_DNA"/>
</dbReference>
<evidence type="ECO:0000313" key="5">
    <source>
        <dbReference type="Proteomes" id="UP001589870"/>
    </source>
</evidence>
<feature type="compositionally biased region" description="Low complexity" evidence="1">
    <location>
        <begin position="42"/>
        <end position="53"/>
    </location>
</feature>
<feature type="region of interest" description="Disordered" evidence="1">
    <location>
        <begin position="181"/>
        <end position="201"/>
    </location>
</feature>
<feature type="region of interest" description="Disordered" evidence="1">
    <location>
        <begin position="492"/>
        <end position="513"/>
    </location>
</feature>
<dbReference type="PANTHER" id="PTHR30627">
    <property type="entry name" value="PEPTIDOGLYCAN D,D-TRANSPEPTIDASE"/>
    <property type="match status" value="1"/>
</dbReference>
<reference evidence="4 5" key="1">
    <citation type="submission" date="2024-09" db="EMBL/GenBank/DDBJ databases">
        <authorList>
            <person name="Sun Q."/>
            <person name="Mori K."/>
        </authorList>
    </citation>
    <scope>NUCLEOTIDE SEQUENCE [LARGE SCALE GENOMIC DNA]</scope>
    <source>
        <strain evidence="4 5">TBRC 1851</strain>
    </source>
</reference>
<dbReference type="InterPro" id="IPR001460">
    <property type="entry name" value="PCN-bd_Tpept"/>
</dbReference>
<comment type="caution">
    <text evidence="4">The sequence shown here is derived from an EMBL/GenBank/DDBJ whole genome shotgun (WGS) entry which is preliminary data.</text>
</comment>
<dbReference type="Pfam" id="PF05223">
    <property type="entry name" value="MecA_N"/>
    <property type="match status" value="1"/>
</dbReference>
<evidence type="ECO:0000256" key="1">
    <source>
        <dbReference type="SAM" id="MobiDB-lite"/>
    </source>
</evidence>
<feature type="region of interest" description="Disordered" evidence="1">
    <location>
        <begin position="33"/>
        <end position="68"/>
    </location>
</feature>
<dbReference type="InterPro" id="IPR007887">
    <property type="entry name" value="MecA_N"/>
</dbReference>
<protein>
    <submittedName>
        <fullName evidence="4">Penicillin-binding transpeptidase domain-containing protein</fullName>
    </submittedName>
</protein>
<dbReference type="SUPFAM" id="SSF54427">
    <property type="entry name" value="NTF2-like"/>
    <property type="match status" value="1"/>
</dbReference>
<dbReference type="InterPro" id="IPR032710">
    <property type="entry name" value="NTF2-like_dom_sf"/>
</dbReference>
<feature type="domain" description="NTF2-like N-terminal transpeptidase" evidence="3">
    <location>
        <begin position="68"/>
        <end position="177"/>
    </location>
</feature>
<dbReference type="SUPFAM" id="SSF56601">
    <property type="entry name" value="beta-lactamase/transpeptidase-like"/>
    <property type="match status" value="1"/>
</dbReference>
<dbReference type="Pfam" id="PF00905">
    <property type="entry name" value="Transpeptidase"/>
    <property type="match status" value="1"/>
</dbReference>
<organism evidence="4 5">
    <name type="scientific">Sphaerimonospora cavernae</name>
    <dbReference type="NCBI Taxonomy" id="1740611"/>
    <lineage>
        <taxon>Bacteria</taxon>
        <taxon>Bacillati</taxon>
        <taxon>Actinomycetota</taxon>
        <taxon>Actinomycetes</taxon>
        <taxon>Streptosporangiales</taxon>
        <taxon>Streptosporangiaceae</taxon>
        <taxon>Sphaerimonospora</taxon>
    </lineage>
</organism>
<name>A0ABV6U5T6_9ACTN</name>
<accession>A0ABV6U5T6</accession>
<evidence type="ECO:0000313" key="4">
    <source>
        <dbReference type="EMBL" id="MFC0863260.1"/>
    </source>
</evidence>
<dbReference type="Gene3D" id="3.40.710.10">
    <property type="entry name" value="DD-peptidase/beta-lactamase superfamily"/>
    <property type="match status" value="1"/>
</dbReference>
<feature type="domain" description="Penicillin-binding protein transpeptidase" evidence="2">
    <location>
        <begin position="281"/>
        <end position="553"/>
    </location>
</feature>
<keyword evidence="5" id="KW-1185">Reference proteome</keyword>